<reference evidence="1 2" key="1">
    <citation type="submission" date="2023-07" db="EMBL/GenBank/DDBJ databases">
        <title>Sequencing the genomes of 1000 actinobacteria strains.</title>
        <authorList>
            <person name="Klenk H.-P."/>
        </authorList>
    </citation>
    <scope>NUCLEOTIDE SEQUENCE [LARGE SCALE GENOMIC DNA]</scope>
    <source>
        <strain evidence="1 2">DSM 44709</strain>
    </source>
</reference>
<organism evidence="1 2">
    <name type="scientific">Catenuloplanes indicus</name>
    <dbReference type="NCBI Taxonomy" id="137267"/>
    <lineage>
        <taxon>Bacteria</taxon>
        <taxon>Bacillati</taxon>
        <taxon>Actinomycetota</taxon>
        <taxon>Actinomycetes</taxon>
        <taxon>Micromonosporales</taxon>
        <taxon>Micromonosporaceae</taxon>
        <taxon>Catenuloplanes</taxon>
    </lineage>
</organism>
<dbReference type="Gene3D" id="3.40.50.1820">
    <property type="entry name" value="alpha/beta hydrolase"/>
    <property type="match status" value="1"/>
</dbReference>
<name>A0AAE3W4L5_9ACTN</name>
<dbReference type="EMBL" id="JAUSUZ010000001">
    <property type="protein sequence ID" value="MDQ0369486.1"/>
    <property type="molecule type" value="Genomic_DNA"/>
</dbReference>
<dbReference type="RefSeq" id="WP_307249134.1">
    <property type="nucleotide sequence ID" value="NZ_JAUSUZ010000001.1"/>
</dbReference>
<sequence length="215" mass="22555">MPCYVLMPSPFLGPAVWAPVAALLGPDVVVPAPRGDTPAEIAASFARQIPERDDLVLVPHSNAGLYAPALAGARDARRLVFTDAILPPGAGRTPVAPEGLRTALQDLAGSDGRLPPWTGWWPPDAVDALFPDAATRAAVEREQARMPFGYLAASVDAPAGWDARPATYLAFGDAYADERADAARRGWPVRTLRGGHLHMLADPAGVAAAIAESPE</sequence>
<comment type="caution">
    <text evidence="1">The sequence shown here is derived from an EMBL/GenBank/DDBJ whole genome shotgun (WGS) entry which is preliminary data.</text>
</comment>
<evidence type="ECO:0000313" key="2">
    <source>
        <dbReference type="Proteomes" id="UP001240236"/>
    </source>
</evidence>
<dbReference type="AlphaFoldDB" id="A0AAE3W4L5"/>
<dbReference type="InterPro" id="IPR029058">
    <property type="entry name" value="AB_hydrolase_fold"/>
</dbReference>
<evidence type="ECO:0008006" key="3">
    <source>
        <dbReference type="Google" id="ProtNLM"/>
    </source>
</evidence>
<dbReference type="SUPFAM" id="SSF53474">
    <property type="entry name" value="alpha/beta-Hydrolases"/>
    <property type="match status" value="1"/>
</dbReference>
<evidence type="ECO:0000313" key="1">
    <source>
        <dbReference type="EMBL" id="MDQ0369486.1"/>
    </source>
</evidence>
<keyword evidence="2" id="KW-1185">Reference proteome</keyword>
<gene>
    <name evidence="1" type="ORF">J2S42_006155</name>
</gene>
<proteinExistence type="predicted"/>
<accession>A0AAE3W4L5</accession>
<protein>
    <recommendedName>
        <fullName evidence="3">Alpha/beta hydrolase</fullName>
    </recommendedName>
</protein>
<dbReference type="Proteomes" id="UP001240236">
    <property type="component" value="Unassembled WGS sequence"/>
</dbReference>